<evidence type="ECO:0000313" key="2">
    <source>
        <dbReference type="Proteomes" id="UP001392437"/>
    </source>
</evidence>
<organism evidence="1 2">
    <name type="scientific">Apiospora kogelbergensis</name>
    <dbReference type="NCBI Taxonomy" id="1337665"/>
    <lineage>
        <taxon>Eukaryota</taxon>
        <taxon>Fungi</taxon>
        <taxon>Dikarya</taxon>
        <taxon>Ascomycota</taxon>
        <taxon>Pezizomycotina</taxon>
        <taxon>Sordariomycetes</taxon>
        <taxon>Xylariomycetidae</taxon>
        <taxon>Amphisphaeriales</taxon>
        <taxon>Apiosporaceae</taxon>
        <taxon>Apiospora</taxon>
    </lineage>
</organism>
<dbReference type="EMBL" id="JAQQWP010000006">
    <property type="protein sequence ID" value="KAK8113683.1"/>
    <property type="molecule type" value="Genomic_DNA"/>
</dbReference>
<comment type="caution">
    <text evidence="1">The sequence shown here is derived from an EMBL/GenBank/DDBJ whole genome shotgun (WGS) entry which is preliminary data.</text>
</comment>
<proteinExistence type="predicted"/>
<reference evidence="1 2" key="1">
    <citation type="submission" date="2023-01" db="EMBL/GenBank/DDBJ databases">
        <title>Analysis of 21 Apiospora genomes using comparative genomics revels a genus with tremendous synthesis potential of carbohydrate active enzymes and secondary metabolites.</title>
        <authorList>
            <person name="Sorensen T."/>
        </authorList>
    </citation>
    <scope>NUCLEOTIDE SEQUENCE [LARGE SCALE GENOMIC DNA]</scope>
    <source>
        <strain evidence="1 2">CBS 117206</strain>
    </source>
</reference>
<keyword evidence="2" id="KW-1185">Reference proteome</keyword>
<dbReference type="Proteomes" id="UP001392437">
    <property type="component" value="Unassembled WGS sequence"/>
</dbReference>
<evidence type="ECO:0000313" key="1">
    <source>
        <dbReference type="EMBL" id="KAK8113683.1"/>
    </source>
</evidence>
<accession>A0AAW0QPE1</accession>
<gene>
    <name evidence="1" type="ORF">PG999_005752</name>
</gene>
<sequence length="80" mass="8442">MQAVDASGNFWAPALQVRLEIPAWPGAKQRGLFSTGAAGAAGAPATKPLATCYWYLPTYATDNPPNRVSQQPPGLRQVSS</sequence>
<dbReference type="AlphaFoldDB" id="A0AAW0QPE1"/>
<name>A0AAW0QPE1_9PEZI</name>
<protein>
    <submittedName>
        <fullName evidence="1">Uncharacterized protein</fullName>
    </submittedName>
</protein>